<dbReference type="AlphaFoldDB" id="A0A918GA70"/>
<comment type="caution">
    <text evidence="2">The sequence shown here is derived from an EMBL/GenBank/DDBJ whole genome shotgun (WGS) entry which is preliminary data.</text>
</comment>
<keyword evidence="1" id="KW-0175">Coiled coil</keyword>
<organism evidence="2 3">
    <name type="scientific">Actinokineospora fastidiosa</name>
    <dbReference type="NCBI Taxonomy" id="1816"/>
    <lineage>
        <taxon>Bacteria</taxon>
        <taxon>Bacillati</taxon>
        <taxon>Actinomycetota</taxon>
        <taxon>Actinomycetes</taxon>
        <taxon>Pseudonocardiales</taxon>
        <taxon>Pseudonocardiaceae</taxon>
        <taxon>Actinokineospora</taxon>
    </lineage>
</organism>
<gene>
    <name evidence="2" type="ORF">GCM10010171_18030</name>
</gene>
<dbReference type="Proteomes" id="UP000660680">
    <property type="component" value="Unassembled WGS sequence"/>
</dbReference>
<evidence type="ECO:0000313" key="3">
    <source>
        <dbReference type="Proteomes" id="UP000660680"/>
    </source>
</evidence>
<reference evidence="2" key="1">
    <citation type="journal article" date="2014" name="Int. J. Syst. Evol. Microbiol.">
        <title>Complete genome sequence of Corynebacterium casei LMG S-19264T (=DSM 44701T), isolated from a smear-ripened cheese.</title>
        <authorList>
            <consortium name="US DOE Joint Genome Institute (JGI-PGF)"/>
            <person name="Walter F."/>
            <person name="Albersmeier A."/>
            <person name="Kalinowski J."/>
            <person name="Ruckert C."/>
        </authorList>
    </citation>
    <scope>NUCLEOTIDE SEQUENCE</scope>
    <source>
        <strain evidence="2">JCM 3276</strain>
    </source>
</reference>
<feature type="coiled-coil region" evidence="1">
    <location>
        <begin position="72"/>
        <end position="99"/>
    </location>
</feature>
<protein>
    <recommendedName>
        <fullName evidence="4">PE domain-containing protein</fullName>
    </recommendedName>
</protein>
<keyword evidence="3" id="KW-1185">Reference proteome</keyword>
<evidence type="ECO:0008006" key="4">
    <source>
        <dbReference type="Google" id="ProtNLM"/>
    </source>
</evidence>
<sequence>MPEHHLLSVEPGAVPELRRAFLSALTALDRQIELVRAEIRTTPWAADPVSADAARAVNALSAEVDGAALEALLAYREQLDAAVENLDKTAEQYQGLEEDNRARVTHNTGGGA</sequence>
<evidence type="ECO:0000313" key="2">
    <source>
        <dbReference type="EMBL" id="GGS25148.1"/>
    </source>
</evidence>
<name>A0A918GA70_9PSEU</name>
<accession>A0A918GA70</accession>
<dbReference type="EMBL" id="BMRB01000001">
    <property type="protein sequence ID" value="GGS25148.1"/>
    <property type="molecule type" value="Genomic_DNA"/>
</dbReference>
<reference evidence="2" key="2">
    <citation type="submission" date="2020-09" db="EMBL/GenBank/DDBJ databases">
        <authorList>
            <person name="Sun Q."/>
            <person name="Ohkuma M."/>
        </authorList>
    </citation>
    <scope>NUCLEOTIDE SEQUENCE</scope>
    <source>
        <strain evidence="2">JCM 3276</strain>
    </source>
</reference>
<dbReference type="RefSeq" id="WP_189209745.1">
    <property type="nucleotide sequence ID" value="NZ_BMRB01000001.1"/>
</dbReference>
<proteinExistence type="predicted"/>
<evidence type="ECO:0000256" key="1">
    <source>
        <dbReference type="SAM" id="Coils"/>
    </source>
</evidence>